<keyword evidence="10" id="KW-1185">Reference proteome</keyword>
<dbReference type="InterPro" id="IPR008166">
    <property type="entry name" value="Glyco_transf_92"/>
</dbReference>
<evidence type="ECO:0000256" key="4">
    <source>
        <dbReference type="ARBA" id="ARBA00022679"/>
    </source>
</evidence>
<dbReference type="GO" id="GO:0016757">
    <property type="term" value="F:glycosyltransferase activity"/>
    <property type="evidence" value="ECO:0007669"/>
    <property type="project" value="UniProtKB-UniRule"/>
</dbReference>
<reference evidence="10" key="1">
    <citation type="submission" date="2011-07" db="EMBL/GenBank/DDBJ databases">
        <authorList>
            <consortium name="Caenorhabditis brenneri Sequencing and Analysis Consortium"/>
            <person name="Wilson R.K."/>
        </authorList>
    </citation>
    <scope>NUCLEOTIDE SEQUENCE [LARGE SCALE GENOMIC DNA]</scope>
    <source>
        <strain evidence="10">PB2801</strain>
    </source>
</reference>
<dbReference type="GO" id="GO:0016020">
    <property type="term" value="C:membrane"/>
    <property type="evidence" value="ECO:0007669"/>
    <property type="project" value="UniProtKB-SubCell"/>
</dbReference>
<dbReference type="HOGENOM" id="CLU_028496_1_0_1"/>
<comment type="similarity">
    <text evidence="2 8">Belongs to the glycosyltransferase 92 family.</text>
</comment>
<evidence type="ECO:0000256" key="1">
    <source>
        <dbReference type="ARBA" id="ARBA00004167"/>
    </source>
</evidence>
<dbReference type="InParanoid" id="G0MRZ7"/>
<comment type="subcellular location">
    <subcellularLocation>
        <location evidence="1">Membrane</location>
        <topology evidence="1">Single-pass membrane protein</topology>
    </subcellularLocation>
</comment>
<gene>
    <name evidence="9" type="ORF">CAEBREN_04191</name>
</gene>
<evidence type="ECO:0000256" key="2">
    <source>
        <dbReference type="ARBA" id="ARBA00007647"/>
    </source>
</evidence>
<evidence type="ECO:0000313" key="10">
    <source>
        <dbReference type="Proteomes" id="UP000008068"/>
    </source>
</evidence>
<evidence type="ECO:0000256" key="8">
    <source>
        <dbReference type="RuleBase" id="RU366017"/>
    </source>
</evidence>
<keyword evidence="7 8" id="KW-0472">Membrane</keyword>
<dbReference type="Proteomes" id="UP000008068">
    <property type="component" value="Unassembled WGS sequence"/>
</dbReference>
<dbReference type="AlphaFoldDB" id="G0MRZ7"/>
<dbReference type="Pfam" id="PF01697">
    <property type="entry name" value="Glyco_transf_92"/>
    <property type="match status" value="1"/>
</dbReference>
<keyword evidence="6 8" id="KW-1133">Transmembrane helix</keyword>
<evidence type="ECO:0000256" key="6">
    <source>
        <dbReference type="ARBA" id="ARBA00022989"/>
    </source>
</evidence>
<sequence>MKQINVKYSPLPHIKDSYANHPYLCLGKQKLFILSTVIVIIFLLYCSKKSELFETSTESSSHFVETESSSISPGFVYSDVVFNGTKADLLLTNESDRLTKILPVSHVFIVSAYYYPTSKSLGKNAVAINMVVDSKNFKVDHSNYNIVGSNETHSELSVAESQSEAIKMCRYAPVVARANSVDRMSKLEMESEGVKVEIPFKLARYTAPKPVIICISPQFVAEQWQIFLMHVHVAHRFGAHMHIYIISIVNAFFDLMKEYETMGYLTMEKWVKMKITNSETPYFELNLNTELRNQAGALSDCLLQYKEAAEFIAFFDMDDILVPLNYPTYLQEFTAEWQVQENTTSLIYGRREHEFVKGMIHVLIRSGQVLPDPVRPGLKLNSERLSEFNFHELVASLRSSLVKAGKSVVKPALHNSTWIHVSHREAASTRHNVAHPRLIHVQRPIQKHGNNEIKALWKFDFKAFNETIKEEDIQAIEVDIWRVRNISSIAEIGTRLPSVDYYFPIVFKCYLDEFYGRALTKCPNAERCKLPQRSDYKCIHTDAEYFSGPTMKPFTYHFSDNPVWSKDYGCYQ</sequence>
<accession>G0MRZ7</accession>
<keyword evidence="4 8" id="KW-0808">Transferase</keyword>
<dbReference type="InterPro" id="IPR052012">
    <property type="entry name" value="GTase_92"/>
</dbReference>
<dbReference type="PANTHER" id="PTHR21645:SF21">
    <property type="entry name" value="GLYCOSYLTRANSFERASE FAMILY 92 PROTEIN"/>
    <property type="match status" value="1"/>
</dbReference>
<protein>
    <recommendedName>
        <fullName evidence="8">Glycosyltransferase family 92 protein</fullName>
        <ecNumber evidence="8">2.4.1.-</ecNumber>
    </recommendedName>
</protein>
<name>G0MRZ7_CAEBE</name>
<dbReference type="OMA" id="DITHANY"/>
<dbReference type="PANTHER" id="PTHR21645">
    <property type="entry name" value="GLYCOSYLTRANSFERASE FAMILY 92 PROTEIN"/>
    <property type="match status" value="1"/>
</dbReference>
<dbReference type="EMBL" id="GL379809">
    <property type="protein sequence ID" value="EGT42411.1"/>
    <property type="molecule type" value="Genomic_DNA"/>
</dbReference>
<keyword evidence="5 8" id="KW-0812">Transmembrane</keyword>
<dbReference type="OrthoDB" id="5786961at2759"/>
<evidence type="ECO:0000256" key="5">
    <source>
        <dbReference type="ARBA" id="ARBA00022692"/>
    </source>
</evidence>
<feature type="transmembrane region" description="Helical" evidence="8">
    <location>
        <begin position="31"/>
        <end position="47"/>
    </location>
</feature>
<dbReference type="EC" id="2.4.1.-" evidence="8"/>
<organism evidence="10">
    <name type="scientific">Caenorhabditis brenneri</name>
    <name type="common">Nematode worm</name>
    <dbReference type="NCBI Taxonomy" id="135651"/>
    <lineage>
        <taxon>Eukaryota</taxon>
        <taxon>Metazoa</taxon>
        <taxon>Ecdysozoa</taxon>
        <taxon>Nematoda</taxon>
        <taxon>Chromadorea</taxon>
        <taxon>Rhabditida</taxon>
        <taxon>Rhabditina</taxon>
        <taxon>Rhabditomorpha</taxon>
        <taxon>Rhabditoidea</taxon>
        <taxon>Rhabditidae</taxon>
        <taxon>Peloderinae</taxon>
        <taxon>Caenorhabditis</taxon>
    </lineage>
</organism>
<dbReference type="eggNOG" id="KOG4735">
    <property type="taxonomic scope" value="Eukaryota"/>
</dbReference>
<evidence type="ECO:0000313" key="9">
    <source>
        <dbReference type="EMBL" id="EGT42411.1"/>
    </source>
</evidence>
<evidence type="ECO:0000256" key="3">
    <source>
        <dbReference type="ARBA" id="ARBA00022676"/>
    </source>
</evidence>
<evidence type="ECO:0000256" key="7">
    <source>
        <dbReference type="ARBA" id="ARBA00023136"/>
    </source>
</evidence>
<keyword evidence="3 8" id="KW-0328">Glycosyltransferase</keyword>
<proteinExistence type="inferred from homology"/>